<evidence type="ECO:0000313" key="4">
    <source>
        <dbReference type="Proteomes" id="UP001501079"/>
    </source>
</evidence>
<keyword evidence="2" id="KW-0812">Transmembrane</keyword>
<reference evidence="4" key="1">
    <citation type="journal article" date="2019" name="Int. J. Syst. Evol. Microbiol.">
        <title>The Global Catalogue of Microorganisms (GCM) 10K type strain sequencing project: providing services to taxonomists for standard genome sequencing and annotation.</title>
        <authorList>
            <consortium name="The Broad Institute Genomics Platform"/>
            <consortium name="The Broad Institute Genome Sequencing Center for Infectious Disease"/>
            <person name="Wu L."/>
            <person name="Ma J."/>
        </authorList>
    </citation>
    <scope>NUCLEOTIDE SEQUENCE [LARGE SCALE GENOMIC DNA]</scope>
    <source>
        <strain evidence="4">JCM 17591</strain>
    </source>
</reference>
<feature type="region of interest" description="Disordered" evidence="1">
    <location>
        <begin position="59"/>
        <end position="81"/>
    </location>
</feature>
<keyword evidence="2" id="KW-1133">Transmembrane helix</keyword>
<keyword evidence="2" id="KW-0472">Membrane</keyword>
<protein>
    <submittedName>
        <fullName evidence="3">Uncharacterized protein</fullName>
    </submittedName>
</protein>
<sequence>MTEAEIIAAIVAVQAVIVAGVGTLTSSHVRLRRRLTHLETRDRLWWIWTRKLIDHIYRGKQPPPPDPPYGLFPEQDEETPT</sequence>
<gene>
    <name evidence="3" type="ORF">GCM10022287_30310</name>
</gene>
<dbReference type="EMBL" id="BAABBW010000005">
    <property type="protein sequence ID" value="GAA4178934.1"/>
    <property type="molecule type" value="Genomic_DNA"/>
</dbReference>
<accession>A0ABP8A6N2</accession>
<evidence type="ECO:0000256" key="2">
    <source>
        <dbReference type="SAM" id="Phobius"/>
    </source>
</evidence>
<keyword evidence="4" id="KW-1185">Reference proteome</keyword>
<name>A0ABP8A6N2_9MICO</name>
<evidence type="ECO:0000256" key="1">
    <source>
        <dbReference type="SAM" id="MobiDB-lite"/>
    </source>
</evidence>
<feature type="transmembrane region" description="Helical" evidence="2">
    <location>
        <begin position="6"/>
        <end position="25"/>
    </location>
</feature>
<dbReference type="RefSeq" id="WP_344755931.1">
    <property type="nucleotide sequence ID" value="NZ_BAABBW010000005.1"/>
</dbReference>
<organism evidence="3 4">
    <name type="scientific">Gryllotalpicola koreensis</name>
    <dbReference type="NCBI Taxonomy" id="993086"/>
    <lineage>
        <taxon>Bacteria</taxon>
        <taxon>Bacillati</taxon>
        <taxon>Actinomycetota</taxon>
        <taxon>Actinomycetes</taxon>
        <taxon>Micrococcales</taxon>
        <taxon>Microbacteriaceae</taxon>
        <taxon>Gryllotalpicola</taxon>
    </lineage>
</organism>
<proteinExistence type="predicted"/>
<feature type="compositionally biased region" description="Pro residues" evidence="1">
    <location>
        <begin position="61"/>
        <end position="70"/>
    </location>
</feature>
<dbReference type="Proteomes" id="UP001501079">
    <property type="component" value="Unassembled WGS sequence"/>
</dbReference>
<comment type="caution">
    <text evidence="3">The sequence shown here is derived from an EMBL/GenBank/DDBJ whole genome shotgun (WGS) entry which is preliminary data.</text>
</comment>
<evidence type="ECO:0000313" key="3">
    <source>
        <dbReference type="EMBL" id="GAA4178934.1"/>
    </source>
</evidence>